<comment type="similarity">
    <text evidence="1">Belongs to the UDP-glycosyltransferase family.</text>
</comment>
<dbReference type="CDD" id="cd03784">
    <property type="entry name" value="GT1_Gtf-like"/>
    <property type="match status" value="1"/>
</dbReference>
<keyword evidence="4" id="KW-0812">Transmembrane</keyword>
<evidence type="ECO:0000256" key="3">
    <source>
        <dbReference type="ARBA" id="ARBA00022679"/>
    </source>
</evidence>
<dbReference type="PANTHER" id="PTHR48043:SF159">
    <property type="entry name" value="EG:EG0003.4 PROTEIN-RELATED"/>
    <property type="match status" value="1"/>
</dbReference>
<keyword evidence="4" id="KW-1133">Transmembrane helix</keyword>
<dbReference type="PANTHER" id="PTHR48043">
    <property type="entry name" value="EG:EG0003.4 PROTEIN-RELATED"/>
    <property type="match status" value="1"/>
</dbReference>
<dbReference type="SUPFAM" id="SSF53756">
    <property type="entry name" value="UDP-Glycosyltransferase/glycogen phosphorylase"/>
    <property type="match status" value="1"/>
</dbReference>
<evidence type="ECO:0000256" key="4">
    <source>
        <dbReference type="SAM" id="Phobius"/>
    </source>
</evidence>
<dbReference type="EMBL" id="UFQT01000156">
    <property type="protein sequence ID" value="SSX21004.1"/>
    <property type="molecule type" value="Genomic_DNA"/>
</dbReference>
<keyword evidence="2" id="KW-0328">Glycosyltransferase</keyword>
<dbReference type="GO" id="GO:0008194">
    <property type="term" value="F:UDP-glycosyltransferase activity"/>
    <property type="evidence" value="ECO:0007669"/>
    <property type="project" value="InterPro"/>
</dbReference>
<dbReference type="VEuPathDB" id="VectorBase:CSON003227"/>
<evidence type="ECO:0000256" key="2">
    <source>
        <dbReference type="ARBA" id="ARBA00022676"/>
    </source>
</evidence>
<dbReference type="AlphaFoldDB" id="A0A336LSP1"/>
<feature type="signal peptide" evidence="5">
    <location>
        <begin position="1"/>
        <end position="20"/>
    </location>
</feature>
<evidence type="ECO:0000256" key="5">
    <source>
        <dbReference type="SAM" id="SignalP"/>
    </source>
</evidence>
<dbReference type="InterPro" id="IPR050271">
    <property type="entry name" value="UDP-glycosyltransferase"/>
</dbReference>
<dbReference type="FunFam" id="3.40.50.2000:FF:000050">
    <property type="entry name" value="UDP-glucuronosyltransferase"/>
    <property type="match status" value="1"/>
</dbReference>
<organism evidence="6">
    <name type="scientific">Culicoides sonorensis</name>
    <name type="common">Biting midge</name>
    <dbReference type="NCBI Taxonomy" id="179676"/>
    <lineage>
        <taxon>Eukaryota</taxon>
        <taxon>Metazoa</taxon>
        <taxon>Ecdysozoa</taxon>
        <taxon>Arthropoda</taxon>
        <taxon>Hexapoda</taxon>
        <taxon>Insecta</taxon>
        <taxon>Pterygota</taxon>
        <taxon>Neoptera</taxon>
        <taxon>Endopterygota</taxon>
        <taxon>Diptera</taxon>
        <taxon>Nematocera</taxon>
        <taxon>Chironomoidea</taxon>
        <taxon>Ceratopogonidae</taxon>
        <taxon>Ceratopogoninae</taxon>
        <taxon>Culicoides</taxon>
        <taxon>Monoculicoides</taxon>
    </lineage>
</organism>
<protein>
    <submittedName>
        <fullName evidence="6">CSON003227 protein</fullName>
    </submittedName>
</protein>
<reference evidence="6" key="1">
    <citation type="submission" date="2018-07" db="EMBL/GenBank/DDBJ databases">
        <authorList>
            <person name="Quirk P.G."/>
            <person name="Krulwich T.A."/>
        </authorList>
    </citation>
    <scope>NUCLEOTIDE SEQUENCE</scope>
</reference>
<dbReference type="InterPro" id="IPR002213">
    <property type="entry name" value="UDP_glucos_trans"/>
</dbReference>
<accession>A0A336LSP1</accession>
<sequence>MSRLTILFILISFIITTINASRILCYFPNPSKSHVILAMPICEELANRGHIVTSVTNFKFGKNSSNFKNIVVPRPGFDDDLFGKLSSGDVKPSPKFLMQVSKKFREDNIETLKSPEFQKIMKEETFDLIFFIPVFFNNVQLGIADHFKTPWVGLTPMGNILPIRQMLGSHTLPATVPNFLLHMHGKMGFPERVKNFLFNIVDYGMTFYMDTVQKSEYEQYFPSNKYRSYDDMKKNMSLIFLNSHFADSEIIRPLLPNEIEIGGIQIKTKPAPLEGELKQFLDNATNGAILWTFGTNLPVSSTQPAKVDVMLKVLSKIKEKVVVKWESDDLSRLPKNILGQKWLPQDSILAHPNVKLFIGHGGLGGVGEAKYHQVPILGMPFFGDQDSNMAKIEEEGWGKSIKLNAVTEENFSALLNDMLTNEKYQNKVKTYSAKYRDRIASALDTAVFWVEYVLKHHGAPHLQYPGKELNFLQRNSLDVIGLFAVIFIIILKFLTFLFGIFCGKKSTLAEVKLQKKKN</sequence>
<keyword evidence="3" id="KW-0808">Transferase</keyword>
<feature type="chain" id="PRO_5016361427" evidence="5">
    <location>
        <begin position="21"/>
        <end position="518"/>
    </location>
</feature>
<keyword evidence="5" id="KW-0732">Signal</keyword>
<keyword evidence="4" id="KW-0472">Membrane</keyword>
<dbReference type="Pfam" id="PF00201">
    <property type="entry name" value="UDPGT"/>
    <property type="match status" value="1"/>
</dbReference>
<dbReference type="OMA" id="QPENANM"/>
<evidence type="ECO:0000313" key="6">
    <source>
        <dbReference type="EMBL" id="SSX21004.1"/>
    </source>
</evidence>
<dbReference type="Gene3D" id="3.40.50.2000">
    <property type="entry name" value="Glycogen Phosphorylase B"/>
    <property type="match status" value="2"/>
</dbReference>
<proteinExistence type="inferred from homology"/>
<feature type="transmembrane region" description="Helical" evidence="4">
    <location>
        <begin position="479"/>
        <end position="502"/>
    </location>
</feature>
<gene>
    <name evidence="6" type="primary">CSON003227</name>
</gene>
<name>A0A336LSP1_CULSO</name>
<evidence type="ECO:0000256" key="1">
    <source>
        <dbReference type="ARBA" id="ARBA00009995"/>
    </source>
</evidence>